<dbReference type="PROSITE" id="PS51096">
    <property type="entry name" value="PTS_EIIA_TYPE_4"/>
    <property type="match status" value="1"/>
</dbReference>
<feature type="domain" description="PTS EIIA type-4" evidence="6">
    <location>
        <begin position="1"/>
        <end position="124"/>
    </location>
</feature>
<evidence type="ECO:0000313" key="7">
    <source>
        <dbReference type="EMBL" id="MBU9844787.1"/>
    </source>
</evidence>
<evidence type="ECO:0000256" key="4">
    <source>
        <dbReference type="ARBA" id="ARBA00022597"/>
    </source>
</evidence>
<gene>
    <name evidence="7" type="ORF">J1784_07165</name>
</gene>
<keyword evidence="3" id="KW-0963">Cytoplasm</keyword>
<dbReference type="InterPro" id="IPR033887">
    <property type="entry name" value="PTS_IIA_man"/>
</dbReference>
<evidence type="ECO:0000259" key="6">
    <source>
        <dbReference type="PROSITE" id="PS51096"/>
    </source>
</evidence>
<evidence type="ECO:0000256" key="2">
    <source>
        <dbReference type="ARBA" id="ARBA00022448"/>
    </source>
</evidence>
<organism evidence="7 8">
    <name type="scientific">Rahnella ecdela</name>
    <dbReference type="NCBI Taxonomy" id="2816250"/>
    <lineage>
        <taxon>Bacteria</taxon>
        <taxon>Pseudomonadati</taxon>
        <taxon>Pseudomonadota</taxon>
        <taxon>Gammaproteobacteria</taxon>
        <taxon>Enterobacterales</taxon>
        <taxon>Yersiniaceae</taxon>
        <taxon>Rahnella</taxon>
    </lineage>
</organism>
<evidence type="ECO:0000256" key="3">
    <source>
        <dbReference type="ARBA" id="ARBA00022490"/>
    </source>
</evidence>
<dbReference type="NCBIfam" id="NF040761">
    <property type="entry name" value="AgaF"/>
    <property type="match status" value="1"/>
</dbReference>
<keyword evidence="4 7" id="KW-0762">Sugar transport</keyword>
<dbReference type="Proteomes" id="UP000739284">
    <property type="component" value="Unassembled WGS sequence"/>
</dbReference>
<keyword evidence="8" id="KW-1185">Reference proteome</keyword>
<evidence type="ECO:0000256" key="1">
    <source>
        <dbReference type="ARBA" id="ARBA00004496"/>
    </source>
</evidence>
<evidence type="ECO:0000313" key="8">
    <source>
        <dbReference type="Proteomes" id="UP000739284"/>
    </source>
</evidence>
<dbReference type="PANTHER" id="PTHR33799">
    <property type="entry name" value="PTS PERMEASE-RELATED-RELATED"/>
    <property type="match status" value="1"/>
</dbReference>
<name>A0ABS6LDU8_9GAMM</name>
<evidence type="ECO:0000256" key="5">
    <source>
        <dbReference type="ARBA" id="ARBA00022683"/>
    </source>
</evidence>
<dbReference type="PANTHER" id="PTHR33799:SF1">
    <property type="entry name" value="PTS SYSTEM MANNOSE-SPECIFIC EIIAB COMPONENT-RELATED"/>
    <property type="match status" value="1"/>
</dbReference>
<keyword evidence="2" id="KW-0813">Transport</keyword>
<dbReference type="CDD" id="cd00006">
    <property type="entry name" value="PTS_IIA_man"/>
    <property type="match status" value="1"/>
</dbReference>
<accession>A0ABS6LDU8</accession>
<reference evidence="7 8" key="1">
    <citation type="submission" date="2021-03" db="EMBL/GenBank/DDBJ databases">
        <title>Five novel Rahnella species.</title>
        <authorList>
            <person name="Brady C."/>
            <person name="Asselin J."/>
            <person name="Beer S."/>
            <person name="Bruberg M.B."/>
            <person name="Crampton B."/>
            <person name="Venter S."/>
            <person name="Arnold D."/>
            <person name="Denman S."/>
        </authorList>
    </citation>
    <scope>NUCLEOTIDE SEQUENCE [LARGE SCALE GENOMIC DNA]</scope>
    <source>
        <strain evidence="7 8">FRB 231</strain>
    </source>
</reference>
<proteinExistence type="predicted"/>
<dbReference type="EMBL" id="JAFMOY010000117">
    <property type="protein sequence ID" value="MBU9844787.1"/>
    <property type="molecule type" value="Genomic_DNA"/>
</dbReference>
<keyword evidence="5" id="KW-0598">Phosphotransferase system</keyword>
<sequence length="148" mass="15902">MLGVIITGHGRFASGLLQGVEQVVGEQLQCCAVDFPEGVSHGELRCLLEQACASCDSGEGVVILSDLLGGSPFRVAAVLAKQHPDYQVITGTNMQLAAEMMLEREGITPQRFRDMALKCGQRGITSLWHEEQKQCTQKQNDGVGSDGI</sequence>
<dbReference type="RefSeq" id="WP_217148603.1">
    <property type="nucleotide sequence ID" value="NZ_JAFMOY010000117.1"/>
</dbReference>
<protein>
    <submittedName>
        <fullName evidence="7">PTS sugar transporter subunit IIA</fullName>
    </submittedName>
</protein>
<comment type="subcellular location">
    <subcellularLocation>
        <location evidence="1">Cytoplasm</location>
    </subcellularLocation>
</comment>
<dbReference type="InterPro" id="IPR051471">
    <property type="entry name" value="Bacterial_PTS_sugar_comp"/>
</dbReference>
<dbReference type="InterPro" id="IPR004701">
    <property type="entry name" value="PTS_EIIA_man-typ"/>
</dbReference>
<comment type="caution">
    <text evidence="7">The sequence shown here is derived from an EMBL/GenBank/DDBJ whole genome shotgun (WGS) entry which is preliminary data.</text>
</comment>
<dbReference type="Pfam" id="PF03610">
    <property type="entry name" value="EIIA-man"/>
    <property type="match status" value="1"/>
</dbReference>